<protein>
    <submittedName>
        <fullName evidence="2">Uncharacterized protein</fullName>
    </submittedName>
</protein>
<evidence type="ECO:0000313" key="3">
    <source>
        <dbReference type="Proteomes" id="UP001562425"/>
    </source>
</evidence>
<reference evidence="2 3" key="1">
    <citation type="submission" date="2024-05" db="EMBL/GenBank/DDBJ databases">
        <title>Culex pipiens pipiens assembly and annotation.</title>
        <authorList>
            <person name="Alout H."/>
            <person name="Durand T."/>
        </authorList>
    </citation>
    <scope>NUCLEOTIDE SEQUENCE [LARGE SCALE GENOMIC DNA]</scope>
    <source>
        <strain evidence="2">HA-2024</strain>
        <tissue evidence="2">Whole body</tissue>
    </source>
</reference>
<feature type="compositionally biased region" description="Basic residues" evidence="1">
    <location>
        <begin position="290"/>
        <end position="302"/>
    </location>
</feature>
<feature type="compositionally biased region" description="Polar residues" evidence="1">
    <location>
        <begin position="13"/>
        <end position="52"/>
    </location>
</feature>
<feature type="compositionally biased region" description="Low complexity" evidence="1">
    <location>
        <begin position="78"/>
        <end position="87"/>
    </location>
</feature>
<proteinExistence type="predicted"/>
<organism evidence="2 3">
    <name type="scientific">Culex pipiens pipiens</name>
    <name type="common">Northern house mosquito</name>
    <dbReference type="NCBI Taxonomy" id="38569"/>
    <lineage>
        <taxon>Eukaryota</taxon>
        <taxon>Metazoa</taxon>
        <taxon>Ecdysozoa</taxon>
        <taxon>Arthropoda</taxon>
        <taxon>Hexapoda</taxon>
        <taxon>Insecta</taxon>
        <taxon>Pterygota</taxon>
        <taxon>Neoptera</taxon>
        <taxon>Endopterygota</taxon>
        <taxon>Diptera</taxon>
        <taxon>Nematocera</taxon>
        <taxon>Culicoidea</taxon>
        <taxon>Culicidae</taxon>
        <taxon>Culicinae</taxon>
        <taxon>Culicini</taxon>
        <taxon>Culex</taxon>
        <taxon>Culex</taxon>
    </lineage>
</organism>
<feature type="region of interest" description="Disordered" evidence="1">
    <location>
        <begin position="1"/>
        <end position="147"/>
    </location>
</feature>
<comment type="caution">
    <text evidence="2">The sequence shown here is derived from an EMBL/GenBank/DDBJ whole genome shotgun (WGS) entry which is preliminary data.</text>
</comment>
<feature type="compositionally biased region" description="Polar residues" evidence="1">
    <location>
        <begin position="219"/>
        <end position="236"/>
    </location>
</feature>
<feature type="region of interest" description="Disordered" evidence="1">
    <location>
        <begin position="211"/>
        <end position="242"/>
    </location>
</feature>
<gene>
    <name evidence="2" type="ORF">pipiens_003552</name>
</gene>
<feature type="compositionally biased region" description="Basic and acidic residues" evidence="1">
    <location>
        <begin position="394"/>
        <end position="409"/>
    </location>
</feature>
<feature type="compositionally biased region" description="Basic and acidic residues" evidence="1">
    <location>
        <begin position="104"/>
        <end position="114"/>
    </location>
</feature>
<evidence type="ECO:0000256" key="1">
    <source>
        <dbReference type="SAM" id="MobiDB-lite"/>
    </source>
</evidence>
<dbReference type="Proteomes" id="UP001562425">
    <property type="component" value="Unassembled WGS sequence"/>
</dbReference>
<accession>A0ABD1CW40</accession>
<dbReference type="AlphaFoldDB" id="A0ABD1CW40"/>
<feature type="region of interest" description="Disordered" evidence="1">
    <location>
        <begin position="273"/>
        <end position="311"/>
    </location>
</feature>
<keyword evidence="3" id="KW-1185">Reference proteome</keyword>
<feature type="region of interest" description="Disordered" evidence="1">
    <location>
        <begin position="387"/>
        <end position="409"/>
    </location>
</feature>
<feature type="compositionally biased region" description="Pro residues" evidence="1">
    <location>
        <begin position="132"/>
        <end position="141"/>
    </location>
</feature>
<sequence>MADRLKQRLDLISNGSSTPNAAVSSSNSTPIQKQFEISSENVSKITRPSVDNSHQEDEEEHSAIVADNSTAVDEKEAVASTSAAVAAKEPEPKKDAPVTSKDFIGAEHRREDQPVRQQRPQIQRNLLHPRPQRQPPPPTSLTPPRSSEDALYEVSVWFDGAELQFLSVEKVIENKMAAPGLARSTHDLTGIDSSKQFSNGSVLSLGPFQLPSERPVADSHSSATDSSETISNQSKAPLSKVKHTVRGAKALASLMIEEFTKITRALSKDNELSDAELDQSSSNAKTPKTTTKKGGRGQKRTRTKSEAEEDSKTIVGHAVHALTYEAGFVDEVKRNETTNEVSYVVRIGEGTVEVTASDLYLNEEQAKYINRACKAAEGGVGRSDAVTVGQRQAGQRDKHADSADAGRSDRRGWWRKGFAVDAEQTQQQNPVPRHRPIKTTGALTYTPARGQTSSQSPAANAPISNATHILPTTSFFRQWFVCFPASPFFGNSSAFRKVTLPALVCASQPWPAFRRVALPVVDRARPSSSPRFRNSTVFRRAVLTAVAYFSM</sequence>
<evidence type="ECO:0000313" key="2">
    <source>
        <dbReference type="EMBL" id="KAL1380660.1"/>
    </source>
</evidence>
<feature type="compositionally biased region" description="Low complexity" evidence="1">
    <location>
        <begin position="115"/>
        <end position="129"/>
    </location>
</feature>
<name>A0ABD1CW40_CULPP</name>
<dbReference type="EMBL" id="JBEHCU010009015">
    <property type="protein sequence ID" value="KAL1380660.1"/>
    <property type="molecule type" value="Genomic_DNA"/>
</dbReference>